<evidence type="ECO:0000256" key="2">
    <source>
        <dbReference type="ARBA" id="ARBA00023239"/>
    </source>
</evidence>
<dbReference type="InterPro" id="IPR014748">
    <property type="entry name" value="Enoyl-CoA_hydra_C"/>
</dbReference>
<accession>A0A2R4XKX4</accession>
<comment type="similarity">
    <text evidence="1 3">Belongs to the enoyl-CoA hydratase/isomerase family.</text>
</comment>
<evidence type="ECO:0000256" key="3">
    <source>
        <dbReference type="RuleBase" id="RU003707"/>
    </source>
</evidence>
<dbReference type="EC" id="4.2.1.17" evidence="4"/>
<sequence>MSTFPEYETIATEMVADHVLKVTLNRPQVGNAINTQTGHDLLDLWNRLTADAGDVRCIVLTGAGEKIFCAGGDLKERNGMTKRQWTLQHELFERMYWTLVDLPVPIIAAVNGHAYAGGLELALSCDFIYASRAARFALTEVTLGIMPGAGGTQNLPRAAGDRRAKEILMTGKPFNAEQAYEWGVANQLLDPQEVLGQAIETAKVIAGNAPLSVRQIKKSVRYGGQMELRTAFRFEIEAYNHLIDTKDRIEGVAAFNEKRKPNFKGE</sequence>
<protein>
    <submittedName>
        <fullName evidence="4">Enoyl-CoA hydratase</fullName>
        <ecNumber evidence="4">4.2.1.17</ecNumber>
    </submittedName>
</protein>
<dbReference type="InterPro" id="IPR001753">
    <property type="entry name" value="Enoyl-CoA_hydra/iso"/>
</dbReference>
<proteinExistence type="inferred from homology"/>
<evidence type="ECO:0000256" key="1">
    <source>
        <dbReference type="ARBA" id="ARBA00005254"/>
    </source>
</evidence>
<dbReference type="InterPro" id="IPR029045">
    <property type="entry name" value="ClpP/crotonase-like_dom_sf"/>
</dbReference>
<dbReference type="GO" id="GO:0006635">
    <property type="term" value="P:fatty acid beta-oxidation"/>
    <property type="evidence" value="ECO:0007669"/>
    <property type="project" value="TreeGrafter"/>
</dbReference>
<dbReference type="FunFam" id="1.10.12.10:FF:000001">
    <property type="entry name" value="Probable enoyl-CoA hydratase, mitochondrial"/>
    <property type="match status" value="1"/>
</dbReference>
<keyword evidence="2 4" id="KW-0456">Lyase</keyword>
<dbReference type="SUPFAM" id="SSF52096">
    <property type="entry name" value="ClpP/crotonase"/>
    <property type="match status" value="1"/>
</dbReference>
<dbReference type="KEGG" id="boz:DBV39_12890"/>
<reference evidence="4 5" key="1">
    <citation type="submission" date="2018-04" db="EMBL/GenBank/DDBJ databases">
        <title>Bordetella sp. HZ20 isolated from seawater.</title>
        <authorList>
            <person name="Sun C."/>
        </authorList>
    </citation>
    <scope>NUCLEOTIDE SEQUENCE [LARGE SCALE GENOMIC DNA]</scope>
    <source>
        <strain evidence="4 5">HZ20</strain>
    </source>
</reference>
<dbReference type="FunFam" id="3.90.226.10:FF:000009">
    <property type="entry name" value="Carnitinyl-CoA dehydratase"/>
    <property type="match status" value="1"/>
</dbReference>
<evidence type="ECO:0000313" key="5">
    <source>
        <dbReference type="Proteomes" id="UP000244571"/>
    </source>
</evidence>
<dbReference type="Proteomes" id="UP000244571">
    <property type="component" value="Chromosome"/>
</dbReference>
<dbReference type="EMBL" id="CP028901">
    <property type="protein sequence ID" value="AWB34455.1"/>
    <property type="molecule type" value="Genomic_DNA"/>
</dbReference>
<dbReference type="Gene3D" id="1.10.12.10">
    <property type="entry name" value="Lyase 2-enoyl-coa Hydratase, Chain A, domain 2"/>
    <property type="match status" value="1"/>
</dbReference>
<dbReference type="PANTHER" id="PTHR11941">
    <property type="entry name" value="ENOYL-COA HYDRATASE-RELATED"/>
    <property type="match status" value="1"/>
</dbReference>
<dbReference type="GO" id="GO:0004300">
    <property type="term" value="F:enoyl-CoA hydratase activity"/>
    <property type="evidence" value="ECO:0007669"/>
    <property type="project" value="UniProtKB-EC"/>
</dbReference>
<dbReference type="PANTHER" id="PTHR11941:SF54">
    <property type="entry name" value="ENOYL-COA HYDRATASE, MITOCHONDRIAL"/>
    <property type="match status" value="1"/>
</dbReference>
<dbReference type="OrthoDB" id="9807606at2"/>
<dbReference type="InterPro" id="IPR018376">
    <property type="entry name" value="Enoyl-CoA_hyd/isom_CS"/>
</dbReference>
<organism evidence="4 5">
    <name type="scientific">Orrella marina</name>
    <dbReference type="NCBI Taxonomy" id="2163011"/>
    <lineage>
        <taxon>Bacteria</taxon>
        <taxon>Pseudomonadati</taxon>
        <taxon>Pseudomonadota</taxon>
        <taxon>Betaproteobacteria</taxon>
        <taxon>Burkholderiales</taxon>
        <taxon>Alcaligenaceae</taxon>
        <taxon>Orrella</taxon>
    </lineage>
</organism>
<dbReference type="PROSITE" id="PS00166">
    <property type="entry name" value="ENOYL_COA_HYDRATASE"/>
    <property type="match status" value="1"/>
</dbReference>
<keyword evidence="5" id="KW-1185">Reference proteome</keyword>
<dbReference type="RefSeq" id="WP_108621871.1">
    <property type="nucleotide sequence ID" value="NZ_CP028901.1"/>
</dbReference>
<dbReference type="AlphaFoldDB" id="A0A2R4XKX4"/>
<dbReference type="Pfam" id="PF00378">
    <property type="entry name" value="ECH_1"/>
    <property type="match status" value="1"/>
</dbReference>
<dbReference type="CDD" id="cd06558">
    <property type="entry name" value="crotonase-like"/>
    <property type="match status" value="1"/>
</dbReference>
<name>A0A2R4XKX4_9BURK</name>
<dbReference type="Gene3D" id="3.90.226.10">
    <property type="entry name" value="2-enoyl-CoA Hydratase, Chain A, domain 1"/>
    <property type="match status" value="1"/>
</dbReference>
<evidence type="ECO:0000313" key="4">
    <source>
        <dbReference type="EMBL" id="AWB34455.1"/>
    </source>
</evidence>
<gene>
    <name evidence="4" type="ORF">DBV39_12890</name>
</gene>